<keyword evidence="2" id="KW-1185">Reference proteome</keyword>
<dbReference type="GeneID" id="24268867"/>
<dbReference type="VEuPathDB" id="PlasmoDB:AK88_03553"/>
<protein>
    <submittedName>
        <fullName evidence="1">Uncharacterized protein</fullName>
    </submittedName>
</protein>
<dbReference type="Proteomes" id="UP000054561">
    <property type="component" value="Unassembled WGS sequence"/>
</dbReference>
<reference evidence="1 2" key="1">
    <citation type="submission" date="2014-03" db="EMBL/GenBank/DDBJ databases">
        <title>The Genome Sequence of Plasmodium fragile nilgiri.</title>
        <authorList>
            <consortium name="The Broad Institute Genomics Platform"/>
            <consortium name="The Broad Institute Genome Sequencing Center for Infectious Disease"/>
            <person name="Neafsey D."/>
            <person name="Duraisingh M."/>
            <person name="Young S.K."/>
            <person name="Zeng Q."/>
            <person name="Gargeya S."/>
            <person name="Abouelleil A."/>
            <person name="Alvarado L."/>
            <person name="Chapman S.B."/>
            <person name="Gainer-Dewar J."/>
            <person name="Goldberg J."/>
            <person name="Griggs A."/>
            <person name="Gujja S."/>
            <person name="Hansen M."/>
            <person name="Howarth C."/>
            <person name="Imamovic A."/>
            <person name="Larimer J."/>
            <person name="Pearson M."/>
            <person name="Poon T.W."/>
            <person name="Priest M."/>
            <person name="Roberts A."/>
            <person name="Saif S."/>
            <person name="Shea T."/>
            <person name="Sykes S."/>
            <person name="Wortman J."/>
            <person name="Nusbaum C."/>
            <person name="Birren B."/>
        </authorList>
    </citation>
    <scope>NUCLEOTIDE SEQUENCE [LARGE SCALE GENOMIC DNA]</scope>
    <source>
        <strain evidence="2">nilgiri</strain>
    </source>
</reference>
<gene>
    <name evidence="1" type="ORF">AK88_03553</name>
</gene>
<sequence length="130" mass="15415">MKYTLRIFNVDILFKGSLSSTMCKIHDYLLTGRIERKEIFYNIRNNSSLYNKNMIFKYVMDMDICDMLINTGNSTHKINIIITAVYLSHVQITYQNNQQILFAVITIINVLLKIHKFFILSKHLEQIIYE</sequence>
<accession>A0A0D9QII4</accession>
<dbReference type="AlphaFoldDB" id="A0A0D9QII4"/>
<organism evidence="1 2">
    <name type="scientific">Plasmodium fragile</name>
    <dbReference type="NCBI Taxonomy" id="5857"/>
    <lineage>
        <taxon>Eukaryota</taxon>
        <taxon>Sar</taxon>
        <taxon>Alveolata</taxon>
        <taxon>Apicomplexa</taxon>
        <taxon>Aconoidasida</taxon>
        <taxon>Haemosporida</taxon>
        <taxon>Plasmodiidae</taxon>
        <taxon>Plasmodium</taxon>
        <taxon>Plasmodium (Plasmodium)</taxon>
    </lineage>
</organism>
<proteinExistence type="predicted"/>
<dbReference type="EMBL" id="KQ001685">
    <property type="protein sequence ID" value="KJP86844.1"/>
    <property type="molecule type" value="Genomic_DNA"/>
</dbReference>
<name>A0A0D9QII4_PLAFR</name>
<evidence type="ECO:0000313" key="1">
    <source>
        <dbReference type="EMBL" id="KJP86844.1"/>
    </source>
</evidence>
<evidence type="ECO:0000313" key="2">
    <source>
        <dbReference type="Proteomes" id="UP000054561"/>
    </source>
</evidence>
<dbReference type="RefSeq" id="XP_012336587.1">
    <property type="nucleotide sequence ID" value="XM_012481164.1"/>
</dbReference>